<dbReference type="RefSeq" id="WP_183753242.1">
    <property type="nucleotide sequence ID" value="NZ_JACICC010000005.1"/>
</dbReference>
<comment type="pathway">
    <text evidence="1">Lipid metabolism.</text>
</comment>
<protein>
    <submittedName>
        <fullName evidence="5">1-acyl-sn-glycerol-3-phosphate acyltransferase</fullName>
        <ecNumber evidence="5">2.3.1.51</ecNumber>
    </submittedName>
</protein>
<evidence type="ECO:0000256" key="1">
    <source>
        <dbReference type="ARBA" id="ARBA00005189"/>
    </source>
</evidence>
<gene>
    <name evidence="5" type="ORF">FHS81_002418</name>
</gene>
<dbReference type="PANTHER" id="PTHR10434:SF40">
    <property type="entry name" value="1-ACYL-SN-GLYCEROL-3-PHOSPHATE ACYLTRANSFERASE"/>
    <property type="match status" value="1"/>
</dbReference>
<feature type="domain" description="Phospholipid/glycerol acyltransferase" evidence="4">
    <location>
        <begin position="71"/>
        <end position="185"/>
    </location>
</feature>
<evidence type="ECO:0000256" key="3">
    <source>
        <dbReference type="ARBA" id="ARBA00023315"/>
    </source>
</evidence>
<dbReference type="InterPro" id="IPR002123">
    <property type="entry name" value="Plipid/glycerol_acylTrfase"/>
</dbReference>
<keyword evidence="2 5" id="KW-0808">Transferase</keyword>
<dbReference type="EMBL" id="JACICC010000005">
    <property type="protein sequence ID" value="MBB3810322.1"/>
    <property type="molecule type" value="Genomic_DNA"/>
</dbReference>
<dbReference type="PROSITE" id="PS51257">
    <property type="entry name" value="PROKAR_LIPOPROTEIN"/>
    <property type="match status" value="1"/>
</dbReference>
<accession>A0A7W6EI39</accession>
<dbReference type="SUPFAM" id="SSF69593">
    <property type="entry name" value="Glycerol-3-phosphate (1)-acyltransferase"/>
    <property type="match status" value="1"/>
</dbReference>
<reference evidence="5 6" key="1">
    <citation type="submission" date="2020-08" db="EMBL/GenBank/DDBJ databases">
        <title>Genomic Encyclopedia of Type Strains, Phase IV (KMG-IV): sequencing the most valuable type-strain genomes for metagenomic binning, comparative biology and taxonomic classification.</title>
        <authorList>
            <person name="Goeker M."/>
        </authorList>
    </citation>
    <scope>NUCLEOTIDE SEQUENCE [LARGE SCALE GENOMIC DNA]</scope>
    <source>
        <strain evidence="5 6">DSM 28760</strain>
    </source>
</reference>
<organism evidence="5 6">
    <name type="scientific">Pseudochelatococcus contaminans</name>
    <dbReference type="NCBI Taxonomy" id="1538103"/>
    <lineage>
        <taxon>Bacteria</taxon>
        <taxon>Pseudomonadati</taxon>
        <taxon>Pseudomonadota</taxon>
        <taxon>Alphaproteobacteria</taxon>
        <taxon>Hyphomicrobiales</taxon>
        <taxon>Chelatococcaceae</taxon>
        <taxon>Pseudochelatococcus</taxon>
    </lineage>
</organism>
<evidence type="ECO:0000313" key="6">
    <source>
        <dbReference type="Proteomes" id="UP000537592"/>
    </source>
</evidence>
<proteinExistence type="predicted"/>
<name>A0A7W6EI39_9HYPH</name>
<evidence type="ECO:0000313" key="5">
    <source>
        <dbReference type="EMBL" id="MBB3810322.1"/>
    </source>
</evidence>
<dbReference type="GO" id="GO:0006654">
    <property type="term" value="P:phosphatidic acid biosynthetic process"/>
    <property type="evidence" value="ECO:0007669"/>
    <property type="project" value="TreeGrafter"/>
</dbReference>
<dbReference type="Proteomes" id="UP000537592">
    <property type="component" value="Unassembled WGS sequence"/>
</dbReference>
<dbReference type="PANTHER" id="PTHR10434">
    <property type="entry name" value="1-ACYL-SN-GLYCEROL-3-PHOSPHATE ACYLTRANSFERASE"/>
    <property type="match status" value="1"/>
</dbReference>
<comment type="caution">
    <text evidence="5">The sequence shown here is derived from an EMBL/GenBank/DDBJ whole genome shotgun (WGS) entry which is preliminary data.</text>
</comment>
<evidence type="ECO:0000259" key="4">
    <source>
        <dbReference type="SMART" id="SM00563"/>
    </source>
</evidence>
<dbReference type="Pfam" id="PF01553">
    <property type="entry name" value="Acyltransferase"/>
    <property type="match status" value="1"/>
</dbReference>
<dbReference type="EC" id="2.3.1.51" evidence="5"/>
<keyword evidence="6" id="KW-1185">Reference proteome</keyword>
<sequence>MLFIRSALFAVLFYANLALWLVACLPLLAAPPHYLFPVARAWARTNLWMLRVVAGLGVEWRGLDNIPKGGLLVASKHQSAWETFALVAIFDRPIFVLKQELLSLPLFGWYLRRVGMIAVDRSAGASALTGMARAARERVRDGHQVIIFPEGTRRPPGAPPDYKTGVAFLYDSLKVPCLPVALNSGLFWPRQSFLRRPGTVVVSIMPPLPQNLPRKNVVGVLEQRIEDECARLTAGNDAAFATAQSAAERSAPPRKPET</sequence>
<dbReference type="GO" id="GO:0003841">
    <property type="term" value="F:1-acylglycerol-3-phosphate O-acyltransferase activity"/>
    <property type="evidence" value="ECO:0007669"/>
    <property type="project" value="UniProtKB-EC"/>
</dbReference>
<dbReference type="AlphaFoldDB" id="A0A7W6EI39"/>
<dbReference type="CDD" id="cd07989">
    <property type="entry name" value="LPLAT_AGPAT-like"/>
    <property type="match status" value="1"/>
</dbReference>
<dbReference type="SMART" id="SM00563">
    <property type="entry name" value="PlsC"/>
    <property type="match status" value="1"/>
</dbReference>
<keyword evidence="3 5" id="KW-0012">Acyltransferase</keyword>
<evidence type="ECO:0000256" key="2">
    <source>
        <dbReference type="ARBA" id="ARBA00022679"/>
    </source>
</evidence>